<protein>
    <recommendedName>
        <fullName evidence="4">DUF2461 domain-containing protein</fullName>
    </recommendedName>
</protein>
<dbReference type="PANTHER" id="PTHR36452">
    <property type="entry name" value="CHROMOSOME 12, WHOLE GENOME SHOTGUN SEQUENCE"/>
    <property type="match status" value="1"/>
</dbReference>
<evidence type="ECO:0000313" key="3">
    <source>
        <dbReference type="Proteomes" id="UP001153365"/>
    </source>
</evidence>
<evidence type="ECO:0000256" key="1">
    <source>
        <dbReference type="SAM" id="MobiDB-lite"/>
    </source>
</evidence>
<dbReference type="AlphaFoldDB" id="A0AAV0AVE9"/>
<dbReference type="Proteomes" id="UP001153365">
    <property type="component" value="Unassembled WGS sequence"/>
</dbReference>
<feature type="compositionally biased region" description="Basic residues" evidence="1">
    <location>
        <begin position="1"/>
        <end position="11"/>
    </location>
</feature>
<dbReference type="Pfam" id="PF09365">
    <property type="entry name" value="DUF2461"/>
    <property type="match status" value="1"/>
</dbReference>
<sequence>MAPSSRVKKRVSSGTTAKKLTGQKENKKIKLIEHGTNDDDDKIKDQGSRSIKEVSNHSKIVPSSRRASRSKNSKAPNYKDPVDSDLEGEGEEEKFDDDSDECYEEEEEDKGYNSKYFECDIDHIDSEAEDKHKKIRSSLKNSTKNIKKNNNKSDGVKQVPKPGTIAQSTMDFLENLSIPDCNNRDWLISNDKIYREALNNWKEFIEFISPKVKEIDWTIPRLPSKDLIYRLNRDVRFSNDKTPYKKNFSAGFSRTGKKGPWAFYYLELRPGNKTFIGGGVYCPEKNQLAAIRNSIIRNSKPLREVISSEEFVKTFGKPEEGKGKDKRQNIFGHDDALKTCPKIEGIDKSHPDIDLLKLKTIVATKHFSDQVVTSDSFVDELSKIIKALAPFVQCVNEMILPQSDDEAED</sequence>
<feature type="region of interest" description="Disordered" evidence="1">
    <location>
        <begin position="130"/>
        <end position="162"/>
    </location>
</feature>
<name>A0AAV0AVE9_PHAPC</name>
<feature type="region of interest" description="Disordered" evidence="1">
    <location>
        <begin position="1"/>
        <end position="110"/>
    </location>
</feature>
<reference evidence="2" key="1">
    <citation type="submission" date="2022-06" db="EMBL/GenBank/DDBJ databases">
        <authorList>
            <consortium name="SYNGENTA / RWTH Aachen University"/>
        </authorList>
    </citation>
    <scope>NUCLEOTIDE SEQUENCE</scope>
</reference>
<organism evidence="2 3">
    <name type="scientific">Phakopsora pachyrhizi</name>
    <name type="common">Asian soybean rust disease fungus</name>
    <dbReference type="NCBI Taxonomy" id="170000"/>
    <lineage>
        <taxon>Eukaryota</taxon>
        <taxon>Fungi</taxon>
        <taxon>Dikarya</taxon>
        <taxon>Basidiomycota</taxon>
        <taxon>Pucciniomycotina</taxon>
        <taxon>Pucciniomycetes</taxon>
        <taxon>Pucciniales</taxon>
        <taxon>Phakopsoraceae</taxon>
        <taxon>Phakopsora</taxon>
    </lineage>
</organism>
<feature type="compositionally biased region" description="Acidic residues" evidence="1">
    <location>
        <begin position="83"/>
        <end position="109"/>
    </location>
</feature>
<keyword evidence="3" id="KW-1185">Reference proteome</keyword>
<dbReference type="EMBL" id="CALTRL010001496">
    <property type="protein sequence ID" value="CAH7672788.1"/>
    <property type="molecule type" value="Genomic_DNA"/>
</dbReference>
<evidence type="ECO:0000313" key="2">
    <source>
        <dbReference type="EMBL" id="CAH7672788.1"/>
    </source>
</evidence>
<feature type="compositionally biased region" description="Basic and acidic residues" evidence="1">
    <location>
        <begin position="22"/>
        <end position="56"/>
    </location>
</feature>
<accession>A0AAV0AVE9</accession>
<dbReference type="PANTHER" id="PTHR36452:SF1">
    <property type="entry name" value="DUF2461 DOMAIN-CONTAINING PROTEIN"/>
    <property type="match status" value="1"/>
</dbReference>
<comment type="caution">
    <text evidence="2">The sequence shown here is derived from an EMBL/GenBank/DDBJ whole genome shotgun (WGS) entry which is preliminary data.</text>
</comment>
<proteinExistence type="predicted"/>
<dbReference type="InterPro" id="IPR012808">
    <property type="entry name" value="CHP02453"/>
</dbReference>
<gene>
    <name evidence="2" type="ORF">PPACK8108_LOCUS7619</name>
</gene>
<dbReference type="NCBIfam" id="TIGR02453">
    <property type="entry name" value="TIGR02453 family protein"/>
    <property type="match status" value="1"/>
</dbReference>
<evidence type="ECO:0008006" key="4">
    <source>
        <dbReference type="Google" id="ProtNLM"/>
    </source>
</evidence>